<evidence type="ECO:0000256" key="2">
    <source>
        <dbReference type="SAM" id="MobiDB-lite"/>
    </source>
</evidence>
<dbReference type="Pfam" id="PF10145">
    <property type="entry name" value="PhageMin_Tail"/>
    <property type="match status" value="1"/>
</dbReference>
<accession>A0A015UDW7</accession>
<evidence type="ECO:0000256" key="3">
    <source>
        <dbReference type="SAM" id="Phobius"/>
    </source>
</evidence>
<keyword evidence="3" id="KW-1133">Transmembrane helix</keyword>
<dbReference type="PANTHER" id="PTHR37813:SF1">
    <property type="entry name" value="FELS-2 PROPHAGE PROTEIN"/>
    <property type="match status" value="1"/>
</dbReference>
<dbReference type="EMBL" id="JGDB01000006">
    <property type="protein sequence ID" value="EXY93068.1"/>
    <property type="molecule type" value="Genomic_DNA"/>
</dbReference>
<dbReference type="Proteomes" id="UP000020773">
    <property type="component" value="Unassembled WGS sequence"/>
</dbReference>
<dbReference type="NCBIfam" id="TIGR01760">
    <property type="entry name" value="tape_meas_TP901"/>
    <property type="match status" value="1"/>
</dbReference>
<feature type="domain" description="Phage tail tape measure protein" evidence="4">
    <location>
        <begin position="197"/>
        <end position="359"/>
    </location>
</feature>
<evidence type="ECO:0000259" key="4">
    <source>
        <dbReference type="Pfam" id="PF10145"/>
    </source>
</evidence>
<sequence length="937" mass="100873">MGNTIEYIFSLQDKISSKIGNITVTSDRMLGRFADLERKSLSVNKTFNETGRTLGALREKIALLQAEREWIPSGEVNSLKAYNREIRTLNREITRLESLEGSKFSKWSKEAFSAIPGSSLISNPLVAGAAAIGFAGKSALSFDEGMAKVNITAQLEGESLDRLKDKLKQVARENKTDILVAPVGFEKINSQVNDVDLSLSILDASLKGSKAGFTDLDTVSGALAQTLSIVGKENTTAMEVLDTFFAAKRVGAGEFVDFARYMPNLIAGASNLGISFKQVAGTFAYMTGKGQSAERASVLMENAFSVLGRADVRGKMEKAGIKVFDQAGKIRSVVDIFSDLQRVMGALNDEQKSSLLEKLGLVDKEAKNAFAIMTSDITKLRESMTDVMGSAGETQKALGFSANAVQKATQVWDQFKNIGTDIGGFILPLISAGLDVVSIVLSGVAAVIDTVSQLFAWWFVRLQQGNPLVWGLTAAIGALSAALLLNYARTNSVLLLTKAKVVWDGIQAGATWLLTGAQWALNGAFLACPLTWIVLAIGALVAVVVALWNRFEGFRKVVLGLWEVIKEFGRALIDAVVHPFKQVLSGIGNVCSALVSLVKGNFSEAADAAKQGFKDIASGTVKLNPLAVGFTVAKDGQWEKAWQKGQSKGAESWKASQIGKQQASPTDELFPQLPGNDAMNVDYDALMKKLQKATKGAKVKKVLKLGDGSPGQNYNESATYTAATRKIVSVKLNPALSVPELPSGNKPDTKLSGVPAVVADATKKTEGAQEYPADNRDFLKDIMLNVRRIAATAALPLALSLTPGQMTAAAQADSSPDRTVTGESSGTVIPAKGQMSPMPAFTLARPLRPAVEIPRVSIPQTVSVPAPSTEIYKIESDRLVKERTREVDRETIRETGKQVRVERICDQVVIHIQQMDDMGKDTVRREMISLLNEIYNV</sequence>
<dbReference type="EMBL" id="JGDB01000009">
    <property type="protein sequence ID" value="EXY92968.1"/>
    <property type="molecule type" value="Genomic_DNA"/>
</dbReference>
<evidence type="ECO:0000256" key="1">
    <source>
        <dbReference type="ARBA" id="ARBA00022612"/>
    </source>
</evidence>
<dbReference type="EMBL" id="JGDB01000008">
    <property type="protein sequence ID" value="EXY93002.1"/>
    <property type="molecule type" value="Genomic_DNA"/>
</dbReference>
<dbReference type="InterPro" id="IPR010090">
    <property type="entry name" value="Phage_tape_meas"/>
</dbReference>
<feature type="compositionally biased region" description="Polar residues" evidence="2">
    <location>
        <begin position="812"/>
        <end position="827"/>
    </location>
</feature>
<organism evidence="6 8">
    <name type="scientific">Bacteroides fragilis str. 3998T(B)3</name>
    <dbReference type="NCBI Taxonomy" id="1339316"/>
    <lineage>
        <taxon>Bacteria</taxon>
        <taxon>Pseudomonadati</taxon>
        <taxon>Bacteroidota</taxon>
        <taxon>Bacteroidia</taxon>
        <taxon>Bacteroidales</taxon>
        <taxon>Bacteroidaceae</taxon>
        <taxon>Bacteroides</taxon>
    </lineage>
</organism>
<dbReference type="AlphaFoldDB" id="A0A015UDW7"/>
<feature type="transmembrane region" description="Helical" evidence="3">
    <location>
        <begin position="524"/>
        <end position="548"/>
    </location>
</feature>
<keyword evidence="1" id="KW-1188">Viral release from host cell</keyword>
<evidence type="ECO:0000313" key="5">
    <source>
        <dbReference type="EMBL" id="EXY92968.1"/>
    </source>
</evidence>
<dbReference type="RefSeq" id="WP_042970702.1">
    <property type="nucleotide sequence ID" value="NZ_JGDB01000006.1"/>
</dbReference>
<proteinExistence type="predicted"/>
<keyword evidence="3" id="KW-0472">Membrane</keyword>
<gene>
    <name evidence="7" type="ORF">M125_0169</name>
    <name evidence="6" type="ORF">M125_0261</name>
    <name evidence="5" type="ORF">M125_0348</name>
</gene>
<evidence type="ECO:0000313" key="8">
    <source>
        <dbReference type="Proteomes" id="UP000020773"/>
    </source>
</evidence>
<dbReference type="PANTHER" id="PTHR37813">
    <property type="entry name" value="FELS-2 PROPHAGE PROTEIN"/>
    <property type="match status" value="1"/>
</dbReference>
<feature type="transmembrane region" description="Helical" evidence="3">
    <location>
        <begin position="436"/>
        <end position="460"/>
    </location>
</feature>
<comment type="caution">
    <text evidence="6">The sequence shown here is derived from an EMBL/GenBank/DDBJ whole genome shotgun (WGS) entry which is preliminary data.</text>
</comment>
<dbReference type="PATRIC" id="fig|1339316.3.peg.171"/>
<keyword evidence="3" id="KW-0812">Transmembrane</keyword>
<name>A0A015UDW7_BACFG</name>
<feature type="transmembrane region" description="Helical" evidence="3">
    <location>
        <begin position="467"/>
        <end position="488"/>
    </location>
</feature>
<protein>
    <submittedName>
        <fullName evidence="6">Phage tail tape measure protein, TP901 family, core region</fullName>
    </submittedName>
</protein>
<evidence type="ECO:0000313" key="6">
    <source>
        <dbReference type="EMBL" id="EXY93002.1"/>
    </source>
</evidence>
<evidence type="ECO:0000313" key="7">
    <source>
        <dbReference type="EMBL" id="EXY93068.1"/>
    </source>
</evidence>
<feature type="region of interest" description="Disordered" evidence="2">
    <location>
        <begin position="808"/>
        <end position="834"/>
    </location>
</feature>
<reference evidence="6 8" key="1">
    <citation type="submission" date="2014-02" db="EMBL/GenBank/DDBJ databases">
        <authorList>
            <person name="Sears C."/>
            <person name="Carroll K."/>
            <person name="Sack B.R."/>
            <person name="Qadri F."/>
            <person name="Myers L.L."/>
            <person name="Chung G.-T."/>
            <person name="Escheverria P."/>
            <person name="Fraser C.M."/>
            <person name="Sadzewicz L."/>
            <person name="Shefchek K.A."/>
            <person name="Tallon L."/>
            <person name="Das S.P."/>
            <person name="Daugherty S."/>
            <person name="Mongodin E.F."/>
        </authorList>
    </citation>
    <scope>NUCLEOTIDE SEQUENCE [LARGE SCALE GENOMIC DNA]</scope>
    <source>
        <strain evidence="6">3998T</strain>
        <strain evidence="8">3998T(B)3</strain>
    </source>
</reference>